<evidence type="ECO:0000256" key="1">
    <source>
        <dbReference type="SAM" id="Phobius"/>
    </source>
</evidence>
<dbReference type="OrthoDB" id="1698302at2"/>
<reference evidence="2 3" key="1">
    <citation type="submission" date="2017-09" db="EMBL/GenBank/DDBJ databases">
        <authorList>
            <person name="Thomas P."/>
            <person name="Seyboldt C."/>
        </authorList>
    </citation>
    <scope>NUCLEOTIDE SEQUENCE [LARGE SCALE GENOMIC DNA]</scope>
    <source>
        <strain evidence="2 3">DSM 7534</strain>
    </source>
</reference>
<keyword evidence="1" id="KW-0472">Membrane</keyword>
<protein>
    <submittedName>
        <fullName evidence="2">DUF3021 domain-containing protein</fullName>
    </submittedName>
</protein>
<evidence type="ECO:0000313" key="2">
    <source>
        <dbReference type="EMBL" id="AYE33741.1"/>
    </source>
</evidence>
<accession>A0A9N7JKV7</accession>
<name>A0A9N7JKV7_CLOSE</name>
<feature type="transmembrane region" description="Helical" evidence="1">
    <location>
        <begin position="12"/>
        <end position="34"/>
    </location>
</feature>
<dbReference type="KEGG" id="csep:CP523_04265"/>
<dbReference type="Proteomes" id="UP000280586">
    <property type="component" value="Chromosome"/>
</dbReference>
<keyword evidence="1" id="KW-1133">Transmembrane helix</keyword>
<dbReference type="AlphaFoldDB" id="A0A9N7JKV7"/>
<gene>
    <name evidence="2" type="ORF">CP523_04265</name>
</gene>
<dbReference type="Pfam" id="PF11457">
    <property type="entry name" value="DUF3021"/>
    <property type="match status" value="1"/>
</dbReference>
<sequence>MYATGSEINAVILHTILSGLVGSAFAGSSVIWEMDNWSIAKSKK</sequence>
<dbReference type="InterPro" id="IPR021560">
    <property type="entry name" value="DUF3021"/>
</dbReference>
<proteinExistence type="predicted"/>
<dbReference type="EMBL" id="CP023671">
    <property type="protein sequence ID" value="AYE33741.1"/>
    <property type="molecule type" value="Genomic_DNA"/>
</dbReference>
<organism evidence="2 3">
    <name type="scientific">Clostridium septicum</name>
    <dbReference type="NCBI Taxonomy" id="1504"/>
    <lineage>
        <taxon>Bacteria</taxon>
        <taxon>Bacillati</taxon>
        <taxon>Bacillota</taxon>
        <taxon>Clostridia</taxon>
        <taxon>Eubacteriales</taxon>
        <taxon>Clostridiaceae</taxon>
        <taxon>Clostridium</taxon>
    </lineage>
</organism>
<evidence type="ECO:0000313" key="3">
    <source>
        <dbReference type="Proteomes" id="UP000280586"/>
    </source>
</evidence>
<keyword evidence="1" id="KW-0812">Transmembrane</keyword>